<dbReference type="InterPro" id="IPR035993">
    <property type="entry name" value="Notch-like_dom_sf"/>
</dbReference>
<evidence type="ECO:0000256" key="1">
    <source>
        <dbReference type="ARBA" id="ARBA00022692"/>
    </source>
</evidence>
<evidence type="ECO:0000256" key="3">
    <source>
        <dbReference type="ARBA" id="ARBA00022989"/>
    </source>
</evidence>
<dbReference type="SMART" id="SM00004">
    <property type="entry name" value="NL"/>
    <property type="match status" value="1"/>
</dbReference>
<evidence type="ECO:0000256" key="6">
    <source>
        <dbReference type="ARBA" id="ARBA00023180"/>
    </source>
</evidence>
<keyword evidence="10" id="KW-1185">Reference proteome</keyword>
<sequence>MDALHLIRPSGWQPSCTQQDSLTWNRDGSKVTRLVATTKGKVKKRVSFNLDARVGRRDAIRLRVLTLDVSTPTCPAATNCRNGYADGVCQPDCSSPACGLDGGDCVSDDRVESGAVPSSRPALLLLLLLDRRPRVRLRIAVDSLAAFRALERQLLAGLAQLTQLVVRVAQADDGEATSEERGRSRESGSLFNSLAGPGLVTAVDINVEAS</sequence>
<keyword evidence="6" id="KW-0325">Glycoprotein</keyword>
<keyword evidence="3" id="KW-1133">Transmembrane helix</keyword>
<gene>
    <name evidence="9" type="ORF">PXEA_LOCUS13365</name>
</gene>
<dbReference type="EMBL" id="CAAALY010043918">
    <property type="protein sequence ID" value="VEL19925.1"/>
    <property type="molecule type" value="Genomic_DNA"/>
</dbReference>
<evidence type="ECO:0000313" key="9">
    <source>
        <dbReference type="EMBL" id="VEL19925.1"/>
    </source>
</evidence>
<reference evidence="9" key="1">
    <citation type="submission" date="2018-11" db="EMBL/GenBank/DDBJ databases">
        <authorList>
            <consortium name="Pathogen Informatics"/>
        </authorList>
    </citation>
    <scope>NUCLEOTIDE SEQUENCE</scope>
</reference>
<evidence type="ECO:0000256" key="7">
    <source>
        <dbReference type="ARBA" id="ARBA00046288"/>
    </source>
</evidence>
<evidence type="ECO:0000256" key="5">
    <source>
        <dbReference type="ARBA" id="ARBA00023157"/>
    </source>
</evidence>
<dbReference type="Proteomes" id="UP000784294">
    <property type="component" value="Unassembled WGS sequence"/>
</dbReference>
<dbReference type="InterPro" id="IPR000800">
    <property type="entry name" value="Notch_dom"/>
</dbReference>
<evidence type="ECO:0000313" key="10">
    <source>
        <dbReference type="Proteomes" id="UP000784294"/>
    </source>
</evidence>
<comment type="subcellular location">
    <subcellularLocation>
        <location evidence="7">Endomembrane system</location>
        <topology evidence="7">Single-pass type I membrane protein</topology>
    </subcellularLocation>
</comment>
<dbReference type="GO" id="GO:0012505">
    <property type="term" value="C:endomembrane system"/>
    <property type="evidence" value="ECO:0007669"/>
    <property type="project" value="UniProtKB-SubCell"/>
</dbReference>
<keyword evidence="2" id="KW-0677">Repeat</keyword>
<keyword evidence="5" id="KW-1015">Disulfide bond</keyword>
<feature type="domain" description="LNR" evidence="8">
    <location>
        <begin position="67"/>
        <end position="106"/>
    </location>
</feature>
<proteinExistence type="predicted"/>
<organism evidence="9 10">
    <name type="scientific">Protopolystoma xenopodis</name>
    <dbReference type="NCBI Taxonomy" id="117903"/>
    <lineage>
        <taxon>Eukaryota</taxon>
        <taxon>Metazoa</taxon>
        <taxon>Spiralia</taxon>
        <taxon>Lophotrochozoa</taxon>
        <taxon>Platyhelminthes</taxon>
        <taxon>Monogenea</taxon>
        <taxon>Polyopisthocotylea</taxon>
        <taxon>Polystomatidea</taxon>
        <taxon>Polystomatidae</taxon>
        <taxon>Protopolystoma</taxon>
    </lineage>
</organism>
<accession>A0A448WTI9</accession>
<evidence type="ECO:0000256" key="4">
    <source>
        <dbReference type="ARBA" id="ARBA00023136"/>
    </source>
</evidence>
<dbReference type="OrthoDB" id="430340at2759"/>
<keyword evidence="1" id="KW-0812">Transmembrane</keyword>
<comment type="caution">
    <text evidence="9">The sequence shown here is derived from an EMBL/GenBank/DDBJ whole genome shotgun (WGS) entry which is preliminary data.</text>
</comment>
<evidence type="ECO:0000256" key="2">
    <source>
        <dbReference type="ARBA" id="ARBA00022737"/>
    </source>
</evidence>
<keyword evidence="4" id="KW-0472">Membrane</keyword>
<name>A0A448WTI9_9PLAT</name>
<dbReference type="Gene3D" id="4.10.470.20">
    <property type="match status" value="1"/>
</dbReference>
<evidence type="ECO:0000259" key="8">
    <source>
        <dbReference type="SMART" id="SM00004"/>
    </source>
</evidence>
<dbReference type="SUPFAM" id="SSF90193">
    <property type="entry name" value="Notch domain"/>
    <property type="match status" value="1"/>
</dbReference>
<protein>
    <recommendedName>
        <fullName evidence="8">LNR domain-containing protein</fullName>
    </recommendedName>
</protein>
<dbReference type="Pfam" id="PF00066">
    <property type="entry name" value="Notch"/>
    <property type="match status" value="1"/>
</dbReference>
<dbReference type="AlphaFoldDB" id="A0A448WTI9"/>